<dbReference type="Proteomes" id="UP000567179">
    <property type="component" value="Unassembled WGS sequence"/>
</dbReference>
<name>A0A8H5F9H1_9AGAR</name>
<evidence type="ECO:0000256" key="4">
    <source>
        <dbReference type="ARBA" id="ARBA00022617"/>
    </source>
</evidence>
<evidence type="ECO:0000256" key="6">
    <source>
        <dbReference type="ARBA" id="ARBA00023002"/>
    </source>
</evidence>
<proteinExistence type="inferred from homology"/>
<comment type="pathway">
    <text evidence="2">Secondary metabolite biosynthesis.</text>
</comment>
<keyword evidence="7 9" id="KW-0408">Iron</keyword>
<dbReference type="InterPro" id="IPR036396">
    <property type="entry name" value="Cyt_P450_sf"/>
</dbReference>
<evidence type="ECO:0000256" key="2">
    <source>
        <dbReference type="ARBA" id="ARBA00005179"/>
    </source>
</evidence>
<dbReference type="PANTHER" id="PTHR46300:SF7">
    <property type="entry name" value="P450, PUTATIVE (EUROFUNG)-RELATED"/>
    <property type="match status" value="1"/>
</dbReference>
<dbReference type="GO" id="GO:0005506">
    <property type="term" value="F:iron ion binding"/>
    <property type="evidence" value="ECO:0007669"/>
    <property type="project" value="InterPro"/>
</dbReference>
<dbReference type="EMBL" id="JAACJJ010000003">
    <property type="protein sequence ID" value="KAF5328750.1"/>
    <property type="molecule type" value="Genomic_DNA"/>
</dbReference>
<feature type="binding site" description="axial binding residue" evidence="9">
    <location>
        <position position="469"/>
    </location>
    <ligand>
        <name>heme</name>
        <dbReference type="ChEBI" id="CHEBI:30413"/>
    </ligand>
    <ligandPart>
        <name>Fe</name>
        <dbReference type="ChEBI" id="CHEBI:18248"/>
    </ligandPart>
</feature>
<reference evidence="11 12" key="1">
    <citation type="journal article" date="2020" name="ISME J.">
        <title>Uncovering the hidden diversity of litter-decomposition mechanisms in mushroom-forming fungi.</title>
        <authorList>
            <person name="Floudas D."/>
            <person name="Bentzer J."/>
            <person name="Ahren D."/>
            <person name="Johansson T."/>
            <person name="Persson P."/>
            <person name="Tunlid A."/>
        </authorList>
    </citation>
    <scope>NUCLEOTIDE SEQUENCE [LARGE SCALE GENOMIC DNA]</scope>
    <source>
        <strain evidence="11 12">CBS 101986</strain>
    </source>
</reference>
<dbReference type="PROSITE" id="PS00086">
    <property type="entry name" value="CYTOCHROME_P450"/>
    <property type="match status" value="1"/>
</dbReference>
<dbReference type="CDD" id="cd11065">
    <property type="entry name" value="CYP64-like"/>
    <property type="match status" value="1"/>
</dbReference>
<keyword evidence="12" id="KW-1185">Reference proteome</keyword>
<dbReference type="GO" id="GO:0020037">
    <property type="term" value="F:heme binding"/>
    <property type="evidence" value="ECO:0007669"/>
    <property type="project" value="InterPro"/>
</dbReference>
<dbReference type="OrthoDB" id="2789670at2759"/>
<gene>
    <name evidence="11" type="ORF">D9619_011624</name>
</gene>
<dbReference type="InterPro" id="IPR002401">
    <property type="entry name" value="Cyt_P450_E_grp-I"/>
</dbReference>
<evidence type="ECO:0000256" key="7">
    <source>
        <dbReference type="ARBA" id="ARBA00023004"/>
    </source>
</evidence>
<evidence type="ECO:0000256" key="10">
    <source>
        <dbReference type="RuleBase" id="RU000461"/>
    </source>
</evidence>
<evidence type="ECO:0000256" key="9">
    <source>
        <dbReference type="PIRSR" id="PIRSR602401-1"/>
    </source>
</evidence>
<keyword evidence="4 9" id="KW-0349">Heme</keyword>
<dbReference type="PANTHER" id="PTHR46300">
    <property type="entry name" value="P450, PUTATIVE (EUROFUNG)-RELATED-RELATED"/>
    <property type="match status" value="1"/>
</dbReference>
<dbReference type="Pfam" id="PF00067">
    <property type="entry name" value="p450"/>
    <property type="match status" value="1"/>
</dbReference>
<evidence type="ECO:0008006" key="13">
    <source>
        <dbReference type="Google" id="ProtNLM"/>
    </source>
</evidence>
<evidence type="ECO:0000256" key="3">
    <source>
        <dbReference type="ARBA" id="ARBA00010617"/>
    </source>
</evidence>
<dbReference type="PRINTS" id="PR00463">
    <property type="entry name" value="EP450I"/>
</dbReference>
<keyword evidence="6 10" id="KW-0560">Oxidoreductase</keyword>
<accession>A0A8H5F9H1</accession>
<keyword evidence="5 9" id="KW-0479">Metal-binding</keyword>
<dbReference type="InterPro" id="IPR001128">
    <property type="entry name" value="Cyt_P450"/>
</dbReference>
<comment type="caution">
    <text evidence="11">The sequence shown here is derived from an EMBL/GenBank/DDBJ whole genome shotgun (WGS) entry which is preliminary data.</text>
</comment>
<dbReference type="GO" id="GO:0016705">
    <property type="term" value="F:oxidoreductase activity, acting on paired donors, with incorporation or reduction of molecular oxygen"/>
    <property type="evidence" value="ECO:0007669"/>
    <property type="project" value="InterPro"/>
</dbReference>
<evidence type="ECO:0000313" key="12">
    <source>
        <dbReference type="Proteomes" id="UP000567179"/>
    </source>
</evidence>
<sequence>MHWNPSSACGGALLATPSLLLLELSPQDGSNMLTDNLSTLGLGIAALLVVRIIASWLKKPNYLPGPSRLPFIGNVLQMPESEAWVQYKKWGEQYGDAIHLQIFASPVVILNSYKSITDLFVKRSDIYSDRPIGIIANIMMGWSQAVFMAPYNDRWRRFRRLTTAAMRKDAAHQFHPVQEREVGRYLDSLVKDPEHFMENFRLSAGRSLLWNFYGIEVSGSNDPIITVAEEAMAMGTYAAQPGNFLVDFFPKLAYVPEWFPGTGWKQYAKKGRKLAYEMVNLPFDMVTKAMASGEFEPSFTSKNLEKKEDADVVKWCSGSMLSAGADTSVASIHAFYLAMILFPEVQERARAEIDSLTNGERLPVVDDRDDLPYLNAVMKELMRWQPVSPIALPHRLIKDDVYNGHFIPAGTVVIANTWSVVRDPELFEEPDKFNPERYLPMFDKSIPVGPKGLPLDPENFAFGYGRRICAGMHYADSMFFVSMARILSAFEIRPAKDANGKDIIPELKFNSSIVRETFDFPCSITPRSEPHKALFAEYSF</sequence>
<keyword evidence="8 10" id="KW-0503">Monooxygenase</keyword>
<evidence type="ECO:0000256" key="8">
    <source>
        <dbReference type="ARBA" id="ARBA00023033"/>
    </source>
</evidence>
<comment type="cofactor">
    <cofactor evidence="1 9">
        <name>heme</name>
        <dbReference type="ChEBI" id="CHEBI:30413"/>
    </cofactor>
</comment>
<dbReference type="GO" id="GO:0004497">
    <property type="term" value="F:monooxygenase activity"/>
    <property type="evidence" value="ECO:0007669"/>
    <property type="project" value="UniProtKB-KW"/>
</dbReference>
<evidence type="ECO:0000256" key="5">
    <source>
        <dbReference type="ARBA" id="ARBA00022723"/>
    </source>
</evidence>
<evidence type="ECO:0000313" key="11">
    <source>
        <dbReference type="EMBL" id="KAF5328750.1"/>
    </source>
</evidence>
<dbReference type="SUPFAM" id="SSF48264">
    <property type="entry name" value="Cytochrome P450"/>
    <property type="match status" value="1"/>
</dbReference>
<evidence type="ECO:0000256" key="1">
    <source>
        <dbReference type="ARBA" id="ARBA00001971"/>
    </source>
</evidence>
<dbReference type="AlphaFoldDB" id="A0A8H5F9H1"/>
<dbReference type="Gene3D" id="1.10.630.10">
    <property type="entry name" value="Cytochrome P450"/>
    <property type="match status" value="1"/>
</dbReference>
<comment type="similarity">
    <text evidence="3 10">Belongs to the cytochrome P450 family.</text>
</comment>
<organism evidence="11 12">
    <name type="scientific">Psilocybe cf. subviscida</name>
    <dbReference type="NCBI Taxonomy" id="2480587"/>
    <lineage>
        <taxon>Eukaryota</taxon>
        <taxon>Fungi</taxon>
        <taxon>Dikarya</taxon>
        <taxon>Basidiomycota</taxon>
        <taxon>Agaricomycotina</taxon>
        <taxon>Agaricomycetes</taxon>
        <taxon>Agaricomycetidae</taxon>
        <taxon>Agaricales</taxon>
        <taxon>Agaricineae</taxon>
        <taxon>Strophariaceae</taxon>
        <taxon>Psilocybe</taxon>
    </lineage>
</organism>
<dbReference type="InterPro" id="IPR050364">
    <property type="entry name" value="Cytochrome_P450_fung"/>
</dbReference>
<dbReference type="InterPro" id="IPR017972">
    <property type="entry name" value="Cyt_P450_CS"/>
</dbReference>
<protein>
    <recommendedName>
        <fullName evidence="13">Cytochrome P450</fullName>
    </recommendedName>
</protein>